<reference evidence="2 3" key="1">
    <citation type="journal article" date="2021" name="Elife">
        <title>Chloroplast acquisition without the gene transfer in kleptoplastic sea slugs, Plakobranchus ocellatus.</title>
        <authorList>
            <person name="Maeda T."/>
            <person name="Takahashi S."/>
            <person name="Yoshida T."/>
            <person name="Shimamura S."/>
            <person name="Takaki Y."/>
            <person name="Nagai Y."/>
            <person name="Toyoda A."/>
            <person name="Suzuki Y."/>
            <person name="Arimoto A."/>
            <person name="Ishii H."/>
            <person name="Satoh N."/>
            <person name="Nishiyama T."/>
            <person name="Hasebe M."/>
            <person name="Maruyama T."/>
            <person name="Minagawa J."/>
            <person name="Obokata J."/>
            <person name="Shigenobu S."/>
        </authorList>
    </citation>
    <scope>NUCLEOTIDE SEQUENCE [LARGE SCALE GENOMIC DNA]</scope>
</reference>
<evidence type="ECO:0000313" key="2">
    <source>
        <dbReference type="EMBL" id="GFR68090.1"/>
    </source>
</evidence>
<evidence type="ECO:0000256" key="1">
    <source>
        <dbReference type="SAM" id="MobiDB-lite"/>
    </source>
</evidence>
<accession>A0AAV4F6Z0</accession>
<sequence length="123" mass="13663">MDLPPCHSNKNHTAPERKMEVDLPLCHSESIVYFADKEDRKNRNVGPENERTDEFQAKLSEPGSGAFKSPACECEEPPSPMEHFLSPAKSLFSISTPISEASSIDLMIQTNIVPMKSTSTLKE</sequence>
<evidence type="ECO:0000313" key="3">
    <source>
        <dbReference type="Proteomes" id="UP000762676"/>
    </source>
</evidence>
<proteinExistence type="predicted"/>
<comment type="caution">
    <text evidence="2">The sequence shown here is derived from an EMBL/GenBank/DDBJ whole genome shotgun (WGS) entry which is preliminary data.</text>
</comment>
<name>A0AAV4F6Z0_9GAST</name>
<organism evidence="2 3">
    <name type="scientific">Elysia marginata</name>
    <dbReference type="NCBI Taxonomy" id="1093978"/>
    <lineage>
        <taxon>Eukaryota</taxon>
        <taxon>Metazoa</taxon>
        <taxon>Spiralia</taxon>
        <taxon>Lophotrochozoa</taxon>
        <taxon>Mollusca</taxon>
        <taxon>Gastropoda</taxon>
        <taxon>Heterobranchia</taxon>
        <taxon>Euthyneura</taxon>
        <taxon>Panpulmonata</taxon>
        <taxon>Sacoglossa</taxon>
        <taxon>Placobranchoidea</taxon>
        <taxon>Plakobranchidae</taxon>
        <taxon>Elysia</taxon>
    </lineage>
</organism>
<dbReference type="EMBL" id="BMAT01000545">
    <property type="protein sequence ID" value="GFR68090.1"/>
    <property type="molecule type" value="Genomic_DNA"/>
</dbReference>
<protein>
    <submittedName>
        <fullName evidence="2">Uncharacterized protein</fullName>
    </submittedName>
</protein>
<feature type="compositionally biased region" description="Basic and acidic residues" evidence="1">
    <location>
        <begin position="38"/>
        <end position="56"/>
    </location>
</feature>
<dbReference type="AlphaFoldDB" id="A0AAV4F6Z0"/>
<keyword evidence="3" id="KW-1185">Reference proteome</keyword>
<gene>
    <name evidence="2" type="ORF">ElyMa_000268100</name>
</gene>
<dbReference type="Proteomes" id="UP000762676">
    <property type="component" value="Unassembled WGS sequence"/>
</dbReference>
<feature type="region of interest" description="Disordered" evidence="1">
    <location>
        <begin position="38"/>
        <end position="80"/>
    </location>
</feature>